<accession>F0W1Q8</accession>
<dbReference type="EMBL" id="FR824052">
    <property type="protein sequence ID" value="CCA14987.1"/>
    <property type="molecule type" value="Genomic_DNA"/>
</dbReference>
<dbReference type="PROSITE" id="PS51450">
    <property type="entry name" value="LRR"/>
    <property type="match status" value="2"/>
</dbReference>
<dbReference type="PANTHER" id="PTHR18849">
    <property type="entry name" value="LEUCINE RICH REPEAT PROTEIN"/>
    <property type="match status" value="1"/>
</dbReference>
<dbReference type="InterPro" id="IPR029071">
    <property type="entry name" value="Ubiquitin-like_domsf"/>
</dbReference>
<dbReference type="SUPFAM" id="SSF74924">
    <property type="entry name" value="Cap-Gly domain"/>
    <property type="match status" value="1"/>
</dbReference>
<dbReference type="Pfam" id="PF01302">
    <property type="entry name" value="CAP_GLY"/>
    <property type="match status" value="1"/>
</dbReference>
<evidence type="ECO:0000256" key="1">
    <source>
        <dbReference type="ARBA" id="ARBA00022614"/>
    </source>
</evidence>
<protein>
    <submittedName>
        <fullName evidence="5">Tubulinspecific chaperone E putative</fullName>
    </submittedName>
</protein>
<dbReference type="SUPFAM" id="SSF52047">
    <property type="entry name" value="RNI-like"/>
    <property type="match status" value="1"/>
</dbReference>
<name>F0W1Q8_9STRA</name>
<keyword evidence="1" id="KW-0433">Leucine-rich repeat</keyword>
<dbReference type="InterPro" id="IPR000626">
    <property type="entry name" value="Ubiquitin-like_dom"/>
</dbReference>
<dbReference type="Gene3D" id="3.10.20.90">
    <property type="entry name" value="Phosphatidylinositol 3-kinase Catalytic Subunit, Chain A, domain 1"/>
    <property type="match status" value="1"/>
</dbReference>
<evidence type="ECO:0000256" key="2">
    <source>
        <dbReference type="ARBA" id="ARBA00022737"/>
    </source>
</evidence>
<dbReference type="HOGENOM" id="CLU_017716_5_0_1"/>
<dbReference type="Pfam" id="PF14560">
    <property type="entry name" value="Ubiquitin_2"/>
    <property type="match status" value="1"/>
</dbReference>
<dbReference type="InterPro" id="IPR001611">
    <property type="entry name" value="Leu-rich_rpt"/>
</dbReference>
<dbReference type="Gene3D" id="2.30.30.190">
    <property type="entry name" value="CAP Gly-rich-like domain"/>
    <property type="match status" value="1"/>
</dbReference>
<evidence type="ECO:0000259" key="4">
    <source>
        <dbReference type="PROSITE" id="PS50053"/>
    </source>
</evidence>
<evidence type="ECO:0000313" key="5">
    <source>
        <dbReference type="EMBL" id="CCA14987.1"/>
    </source>
</evidence>
<dbReference type="PANTHER" id="PTHR18849:SF0">
    <property type="entry name" value="CILIA- AND FLAGELLA-ASSOCIATED PROTEIN 410-RELATED"/>
    <property type="match status" value="1"/>
</dbReference>
<dbReference type="SUPFAM" id="SSF54236">
    <property type="entry name" value="Ubiquitin-like"/>
    <property type="match status" value="1"/>
</dbReference>
<organism evidence="5">
    <name type="scientific">Albugo laibachii Nc14</name>
    <dbReference type="NCBI Taxonomy" id="890382"/>
    <lineage>
        <taxon>Eukaryota</taxon>
        <taxon>Sar</taxon>
        <taxon>Stramenopiles</taxon>
        <taxon>Oomycota</taxon>
        <taxon>Peronosporomycetes</taxon>
        <taxon>Albuginales</taxon>
        <taxon>Albuginaceae</taxon>
        <taxon>Albugo</taxon>
    </lineage>
</organism>
<dbReference type="InterPro" id="IPR036859">
    <property type="entry name" value="CAP-Gly_dom_sf"/>
</dbReference>
<reference evidence="5" key="2">
    <citation type="submission" date="2011-02" db="EMBL/GenBank/DDBJ databases">
        <authorList>
            <person name="MacLean D."/>
        </authorList>
    </citation>
    <scope>NUCLEOTIDE SEQUENCE</scope>
</reference>
<keyword evidence="3" id="KW-0143">Chaperone</keyword>
<reference evidence="5" key="1">
    <citation type="journal article" date="2011" name="PLoS Biol.">
        <title>Gene gain and loss during evolution of obligate parasitism in the white rust pathogen of Arabidopsis thaliana.</title>
        <authorList>
            <person name="Kemen E."/>
            <person name="Gardiner A."/>
            <person name="Schultz-Larsen T."/>
            <person name="Kemen A.C."/>
            <person name="Balmuth A.L."/>
            <person name="Robert-Seilaniantz A."/>
            <person name="Bailey K."/>
            <person name="Holub E."/>
            <person name="Studholme D.J."/>
            <person name="Maclean D."/>
            <person name="Jones J.D."/>
        </authorList>
    </citation>
    <scope>NUCLEOTIDE SEQUENCE</scope>
</reference>
<sequence>MSELIRIGDRIQDAKGDFGTIRYIGPIVTSKDPSAIHYGIEWDNECDEKNREFQDGSIVDPSTNERIHYFTKTKHHSCSFLEASNMEEEGALQRQSLIQALFKRYAVSDSKISDATPQISQNDWNQTNDVVVIERVPTCAKGTTKPIELVGAQKIRSQQKLEVLEQATLVQSRIDSIGIESDLSLRSLTPKLQELNLSFNLLHSWQEILEILQDLPSLKILNLNGNRLHIPDSKSDSDTFPSFPELKVLALNQTMIPWKILIDFVVCSFPLLEELYFCENRLQDEDFRLIPDLKSHLPCLRVLDLSNNAISTWSILADNIGPLPVLSNLILNDTKISTLVTPPKPDSFQKLKTLSITNSQIDSWRSIDALNEFPVFETLRFNNAPLIAPMSLAEARMLIIARVGNLKQYNGSQVLEKERQDDERMYLQRIWREITAIKNLDSSKEIIEQEVERVVMAHPRFAELKARYPDLLIPGSTCTHSGGDVPASRGLIRLKFTPMSMLASSFDSFEKKIPEEMPMHQLKTFIFKQTGVPTEKQRLTFRTDPKSMPLPMEEDDYASIAYFGLQDGMEILINDYE</sequence>
<evidence type="ECO:0000256" key="3">
    <source>
        <dbReference type="ARBA" id="ARBA00023186"/>
    </source>
</evidence>
<gene>
    <name evidence="5" type="primary">AlNc14C7G988</name>
    <name evidence="5" type="ORF">ALNC14_011300</name>
</gene>
<feature type="domain" description="Ubiquitin-like" evidence="4">
    <location>
        <begin position="492"/>
        <end position="577"/>
    </location>
</feature>
<dbReference type="InterPro" id="IPR000938">
    <property type="entry name" value="CAP-Gly_domain"/>
</dbReference>
<dbReference type="Gene3D" id="3.80.10.10">
    <property type="entry name" value="Ribonuclease Inhibitor"/>
    <property type="match status" value="2"/>
</dbReference>
<proteinExistence type="predicted"/>
<keyword evidence="2" id="KW-0677">Repeat</keyword>
<dbReference type="InterPro" id="IPR032675">
    <property type="entry name" value="LRR_dom_sf"/>
</dbReference>
<dbReference type="PROSITE" id="PS50053">
    <property type="entry name" value="UBIQUITIN_2"/>
    <property type="match status" value="1"/>
</dbReference>
<dbReference type="AlphaFoldDB" id="F0W1Q8"/>